<protein>
    <submittedName>
        <fullName evidence="2">COG1399 protein, clustered with ribosomal protein L32p</fullName>
    </submittedName>
</protein>
<evidence type="ECO:0000256" key="1">
    <source>
        <dbReference type="SAM" id="MobiDB-lite"/>
    </source>
</evidence>
<feature type="compositionally biased region" description="Basic and acidic residues" evidence="1">
    <location>
        <begin position="34"/>
        <end position="57"/>
    </location>
</feature>
<dbReference type="EMBL" id="CADCVQ010000083">
    <property type="protein sequence ID" value="CAA9501949.1"/>
    <property type="molecule type" value="Genomic_DNA"/>
</dbReference>
<proteinExistence type="predicted"/>
<dbReference type="AlphaFoldDB" id="A0A6J4SQ69"/>
<organism evidence="2">
    <name type="scientific">uncultured Solirubrobacteraceae bacterium</name>
    <dbReference type="NCBI Taxonomy" id="1162706"/>
    <lineage>
        <taxon>Bacteria</taxon>
        <taxon>Bacillati</taxon>
        <taxon>Actinomycetota</taxon>
        <taxon>Thermoleophilia</taxon>
        <taxon>Solirubrobacterales</taxon>
        <taxon>Solirubrobacteraceae</taxon>
        <taxon>environmental samples</taxon>
    </lineage>
</organism>
<dbReference type="GO" id="GO:0005840">
    <property type="term" value="C:ribosome"/>
    <property type="evidence" value="ECO:0007669"/>
    <property type="project" value="UniProtKB-KW"/>
</dbReference>
<sequence length="172" mass="18906">GPPHRQLRPRSTAADLRRGPPPRARGRPGPAAVRRRDVRADARGGRGDPRHLGHDAPRLRAEAALRRVAAGAVHALPGARPSGDLRRQPRGRPARRRRGAAQPLCHRRGARRARLGARRVGARAARAAAVPRGLRRAVRDLRHRPQRGRATARARARARSALGQARRDQIRV</sequence>
<feature type="region of interest" description="Disordered" evidence="1">
    <location>
        <begin position="72"/>
        <end position="105"/>
    </location>
</feature>
<keyword evidence="2" id="KW-0687">Ribonucleoprotein</keyword>
<feature type="region of interest" description="Disordered" evidence="1">
    <location>
        <begin position="135"/>
        <end position="172"/>
    </location>
</feature>
<feature type="non-terminal residue" evidence="2">
    <location>
        <position position="172"/>
    </location>
</feature>
<feature type="compositionally biased region" description="Basic residues" evidence="1">
    <location>
        <begin position="135"/>
        <end position="158"/>
    </location>
</feature>
<feature type="compositionally biased region" description="Basic residues" evidence="1">
    <location>
        <begin position="88"/>
        <end position="105"/>
    </location>
</feature>
<feature type="region of interest" description="Disordered" evidence="1">
    <location>
        <begin position="1"/>
        <end position="57"/>
    </location>
</feature>
<evidence type="ECO:0000313" key="2">
    <source>
        <dbReference type="EMBL" id="CAA9501949.1"/>
    </source>
</evidence>
<feature type="non-terminal residue" evidence="2">
    <location>
        <position position="1"/>
    </location>
</feature>
<keyword evidence="2" id="KW-0689">Ribosomal protein</keyword>
<accession>A0A6J4SQ69</accession>
<name>A0A6J4SQ69_9ACTN</name>
<reference evidence="2" key="1">
    <citation type="submission" date="2020-02" db="EMBL/GenBank/DDBJ databases">
        <authorList>
            <person name="Meier V. D."/>
        </authorList>
    </citation>
    <scope>NUCLEOTIDE SEQUENCE</scope>
    <source>
        <strain evidence="2">AVDCRST_MAG67</strain>
    </source>
</reference>
<gene>
    <name evidence="2" type="ORF">AVDCRST_MAG67-1945</name>
</gene>